<dbReference type="AlphaFoldDB" id="A0A183PZA7"/>
<accession>A0A183PZA7</accession>
<evidence type="ECO:0000313" key="2">
    <source>
        <dbReference type="EMBL" id="VDP80503.1"/>
    </source>
</evidence>
<evidence type="ECO:0000256" key="1">
    <source>
        <dbReference type="SAM" id="MobiDB-lite"/>
    </source>
</evidence>
<keyword evidence="3" id="KW-1185">Reference proteome</keyword>
<protein>
    <submittedName>
        <fullName evidence="2">Uncharacterized protein</fullName>
    </submittedName>
</protein>
<gene>
    <name evidence="2" type="ORF">SMTD_LOCUS19693</name>
</gene>
<organism evidence="2 3">
    <name type="scientific">Schistosoma mattheei</name>
    <dbReference type="NCBI Taxonomy" id="31246"/>
    <lineage>
        <taxon>Eukaryota</taxon>
        <taxon>Metazoa</taxon>
        <taxon>Spiralia</taxon>
        <taxon>Lophotrochozoa</taxon>
        <taxon>Platyhelminthes</taxon>
        <taxon>Trematoda</taxon>
        <taxon>Digenea</taxon>
        <taxon>Strigeidida</taxon>
        <taxon>Schistosomatoidea</taxon>
        <taxon>Schistosomatidae</taxon>
        <taxon>Schistosoma</taxon>
    </lineage>
</organism>
<evidence type="ECO:0000313" key="3">
    <source>
        <dbReference type="Proteomes" id="UP000269396"/>
    </source>
</evidence>
<sequence>MDSYRTEINIPISRDKRTFEQRRKDMLSNLERSYSKHSRTDIHKNSSSESSIPLTESTISGSNRHISDWDDEVNRWISETRSKWSEDMKRMRQSMFALEDHQGEIRLGDGGWKWLIGDPGPRFRSIWHSSAGRAGNHEGTDGP</sequence>
<name>A0A183PZA7_9TREM</name>
<dbReference type="EMBL" id="UZAL01042811">
    <property type="protein sequence ID" value="VDP80503.1"/>
    <property type="molecule type" value="Genomic_DNA"/>
</dbReference>
<feature type="region of interest" description="Disordered" evidence="1">
    <location>
        <begin position="29"/>
        <end position="66"/>
    </location>
</feature>
<feature type="compositionally biased region" description="Low complexity" evidence="1">
    <location>
        <begin position="47"/>
        <end position="60"/>
    </location>
</feature>
<proteinExistence type="predicted"/>
<dbReference type="STRING" id="31246.A0A183PZA7"/>
<reference evidence="2 3" key="1">
    <citation type="submission" date="2018-11" db="EMBL/GenBank/DDBJ databases">
        <authorList>
            <consortium name="Pathogen Informatics"/>
        </authorList>
    </citation>
    <scope>NUCLEOTIDE SEQUENCE [LARGE SCALE GENOMIC DNA]</scope>
    <source>
        <strain>Denwood</strain>
        <strain evidence="3">Zambia</strain>
    </source>
</reference>
<dbReference type="Proteomes" id="UP000269396">
    <property type="component" value="Unassembled WGS sequence"/>
</dbReference>